<keyword evidence="3" id="KW-0433">Leucine-rich repeat</keyword>
<feature type="domain" description="TIR" evidence="14">
    <location>
        <begin position="418"/>
        <end position="582"/>
    </location>
</feature>
<evidence type="ECO:0000256" key="5">
    <source>
        <dbReference type="ARBA" id="ARBA00022737"/>
    </source>
</evidence>
<keyword evidence="4 13" id="KW-0732">Signal</keyword>
<dbReference type="InterPro" id="IPR011713">
    <property type="entry name" value="Leu-rich_rpt_3"/>
</dbReference>
<organism evidence="16 17">
    <name type="scientific">Arabidopsis thaliana x Arabidopsis arenosa</name>
    <dbReference type="NCBI Taxonomy" id="1240361"/>
    <lineage>
        <taxon>Eukaryota</taxon>
        <taxon>Viridiplantae</taxon>
        <taxon>Streptophyta</taxon>
        <taxon>Embryophyta</taxon>
        <taxon>Tracheophyta</taxon>
        <taxon>Spermatophyta</taxon>
        <taxon>Magnoliopsida</taxon>
        <taxon>eudicotyledons</taxon>
        <taxon>Gunneridae</taxon>
        <taxon>Pentapetalae</taxon>
        <taxon>rosids</taxon>
        <taxon>malvids</taxon>
        <taxon>Brassicales</taxon>
        <taxon>Brassicaceae</taxon>
        <taxon>Camelineae</taxon>
        <taxon>Arabidopsis</taxon>
    </lineage>
</organism>
<dbReference type="CDD" id="cd02961">
    <property type="entry name" value="PDI_a_family"/>
    <property type="match status" value="1"/>
</dbReference>
<keyword evidence="9" id="KW-1015">Disulfide bond</keyword>
<dbReference type="GO" id="GO:0006952">
    <property type="term" value="P:defense response"/>
    <property type="evidence" value="ECO:0007669"/>
    <property type="project" value="UniProtKB-KW"/>
</dbReference>
<dbReference type="FunFam" id="3.40.50.10140:FF:000007">
    <property type="entry name" value="Disease resistance protein (TIR-NBS-LRR class)"/>
    <property type="match status" value="1"/>
</dbReference>
<evidence type="ECO:0000256" key="1">
    <source>
        <dbReference type="ARBA" id="ARBA00006347"/>
    </source>
</evidence>
<keyword evidence="6" id="KW-0378">Hydrolase</keyword>
<dbReference type="GO" id="GO:0007165">
    <property type="term" value="P:signal transduction"/>
    <property type="evidence" value="ECO:0007669"/>
    <property type="project" value="InterPro"/>
</dbReference>
<evidence type="ECO:0000256" key="9">
    <source>
        <dbReference type="ARBA" id="ARBA00023157"/>
    </source>
</evidence>
<dbReference type="Pfam" id="PF20160">
    <property type="entry name" value="C-JID"/>
    <property type="match status" value="1"/>
</dbReference>
<feature type="compositionally biased region" description="Acidic residues" evidence="12">
    <location>
        <begin position="1598"/>
        <end position="1614"/>
    </location>
</feature>
<dbReference type="PANTHER" id="PTHR11017:SF520">
    <property type="entry name" value="ADP-RIBOSYL CYCLASE_CYCLIC ADP-RIBOSE HYDROLASE"/>
    <property type="match status" value="1"/>
</dbReference>
<dbReference type="SMART" id="SM00255">
    <property type="entry name" value="TIR"/>
    <property type="match status" value="1"/>
</dbReference>
<feature type="region of interest" description="Disordered" evidence="12">
    <location>
        <begin position="1535"/>
        <end position="1642"/>
    </location>
</feature>
<dbReference type="Pfam" id="PF23282">
    <property type="entry name" value="WHD_ROQ1"/>
    <property type="match status" value="1"/>
</dbReference>
<accession>A0A8T1Z1V8</accession>
<dbReference type="EC" id="3.2.2.6" evidence="2"/>
<feature type="signal peptide" evidence="13">
    <location>
        <begin position="1"/>
        <end position="17"/>
    </location>
</feature>
<feature type="domain" description="Thioredoxin" evidence="15">
    <location>
        <begin position="326"/>
        <end position="475"/>
    </location>
</feature>
<dbReference type="EMBL" id="JAEFBK010000011">
    <property type="protein sequence ID" value="KAG7552406.1"/>
    <property type="molecule type" value="Genomic_DNA"/>
</dbReference>
<gene>
    <name evidence="16" type="ORF">ISN45_Aa06g030090</name>
</gene>
<feature type="chain" id="PRO_5035767899" description="ADP-ribosyl cyclase/cyclic ADP-ribose hydrolase" evidence="13">
    <location>
        <begin position="18"/>
        <end position="1642"/>
    </location>
</feature>
<dbReference type="FunFam" id="3.80.10.10:FF:000386">
    <property type="entry name" value="Disease resistance protein RPS4"/>
    <property type="match status" value="1"/>
</dbReference>
<dbReference type="InterPro" id="IPR013766">
    <property type="entry name" value="Thioredoxin_domain"/>
</dbReference>
<comment type="catalytic activity">
    <reaction evidence="11">
        <text>NAD(+) + H2O = ADP-D-ribose + nicotinamide + H(+)</text>
        <dbReference type="Rhea" id="RHEA:16301"/>
        <dbReference type="ChEBI" id="CHEBI:15377"/>
        <dbReference type="ChEBI" id="CHEBI:15378"/>
        <dbReference type="ChEBI" id="CHEBI:17154"/>
        <dbReference type="ChEBI" id="CHEBI:57540"/>
        <dbReference type="ChEBI" id="CHEBI:57967"/>
        <dbReference type="EC" id="3.2.2.6"/>
    </reaction>
    <physiologicalReaction direction="left-to-right" evidence="11">
        <dbReference type="Rhea" id="RHEA:16302"/>
    </physiologicalReaction>
</comment>
<dbReference type="InterPro" id="IPR058192">
    <property type="entry name" value="WHD_ROQ1-like"/>
</dbReference>
<dbReference type="FunFam" id="3.40.30.10:FF:000107">
    <property type="entry name" value="Protein disulfide-isomerase 5-2"/>
    <property type="match status" value="1"/>
</dbReference>
<evidence type="ECO:0000256" key="7">
    <source>
        <dbReference type="ARBA" id="ARBA00022821"/>
    </source>
</evidence>
<dbReference type="GO" id="GO:0043531">
    <property type="term" value="F:ADP binding"/>
    <property type="evidence" value="ECO:0007669"/>
    <property type="project" value="InterPro"/>
</dbReference>
<dbReference type="PROSITE" id="PS00194">
    <property type="entry name" value="THIOREDOXIN_1"/>
    <property type="match status" value="1"/>
</dbReference>
<evidence type="ECO:0000313" key="17">
    <source>
        <dbReference type="Proteomes" id="UP000694240"/>
    </source>
</evidence>
<comment type="similarity">
    <text evidence="1">Belongs to the protein disulfide isomerase family.</text>
</comment>
<evidence type="ECO:0000256" key="2">
    <source>
        <dbReference type="ARBA" id="ARBA00011982"/>
    </source>
</evidence>
<evidence type="ECO:0000256" key="3">
    <source>
        <dbReference type="ARBA" id="ARBA00022614"/>
    </source>
</evidence>
<evidence type="ECO:0000256" key="12">
    <source>
        <dbReference type="SAM" id="MobiDB-lite"/>
    </source>
</evidence>
<dbReference type="Proteomes" id="UP000694240">
    <property type="component" value="Chromosome 11"/>
</dbReference>
<dbReference type="Pfam" id="PF01582">
    <property type="entry name" value="TIR"/>
    <property type="match status" value="1"/>
</dbReference>
<dbReference type="Pfam" id="PF13848">
    <property type="entry name" value="Thioredoxin_6"/>
    <property type="match status" value="1"/>
</dbReference>
<evidence type="ECO:0000256" key="13">
    <source>
        <dbReference type="SAM" id="SignalP"/>
    </source>
</evidence>
<dbReference type="FunFam" id="1.10.8.430:FF:000002">
    <property type="entry name" value="Disease resistance protein (TIR-NBS-LRR class)"/>
    <property type="match status" value="1"/>
</dbReference>
<dbReference type="GO" id="GO:0061809">
    <property type="term" value="F:NAD+ nucleosidase activity, cyclic ADP-ribose generating"/>
    <property type="evidence" value="ECO:0007669"/>
    <property type="project" value="UniProtKB-EC"/>
</dbReference>
<evidence type="ECO:0000256" key="10">
    <source>
        <dbReference type="ARBA" id="ARBA00023284"/>
    </source>
</evidence>
<dbReference type="FunFam" id="3.40.30.10:FF:000150">
    <property type="entry name" value="Protein disulfide-isomerase"/>
    <property type="match status" value="1"/>
</dbReference>
<keyword evidence="5" id="KW-0677">Repeat</keyword>
<dbReference type="Pfam" id="PF00085">
    <property type="entry name" value="Thioredoxin"/>
    <property type="match status" value="2"/>
</dbReference>
<dbReference type="InterPro" id="IPR045344">
    <property type="entry name" value="C-JID"/>
</dbReference>
<dbReference type="FunFam" id="3.40.50.300:FF:001002">
    <property type="entry name" value="Disease resistance protein (TIR-NBS-LRR class)"/>
    <property type="match status" value="1"/>
</dbReference>
<dbReference type="PROSITE" id="PS51352">
    <property type="entry name" value="THIOREDOXIN_2"/>
    <property type="match status" value="2"/>
</dbReference>
<dbReference type="Pfam" id="PF07725">
    <property type="entry name" value="LRR_3"/>
    <property type="match status" value="1"/>
</dbReference>
<dbReference type="PANTHER" id="PTHR11017">
    <property type="entry name" value="LEUCINE-RICH REPEAT-CONTAINING PROTEIN"/>
    <property type="match status" value="1"/>
</dbReference>
<evidence type="ECO:0000313" key="16">
    <source>
        <dbReference type="EMBL" id="KAG7552406.1"/>
    </source>
</evidence>
<evidence type="ECO:0000259" key="15">
    <source>
        <dbReference type="PROSITE" id="PS51352"/>
    </source>
</evidence>
<keyword evidence="7" id="KW-0611">Plant defense</keyword>
<keyword evidence="8" id="KW-0520">NAD</keyword>
<dbReference type="CDD" id="cd02981">
    <property type="entry name" value="PDI_b_family"/>
    <property type="match status" value="1"/>
</dbReference>
<evidence type="ECO:0000256" key="8">
    <source>
        <dbReference type="ARBA" id="ARBA00023027"/>
    </source>
</evidence>
<dbReference type="CDD" id="cd02982">
    <property type="entry name" value="PDI_b'_family"/>
    <property type="match status" value="1"/>
</dbReference>
<sequence>MWFYVLSFCLAVSPIVAKEFVLTLGSGNFSAVVSRQKFIVVEFYAPWCGHCKTLYAEYEKAASILSRLDPPIPLAKVDSSNEVNIGITSQYEIKAFPTLKVFKDGGKVIQDYKGSLDAQGIVDYVKKLSGPASLEIKSTEDASHLIGNKKIVVVGVFHELAGEEFENFMVLAEKLRSKYEFGHTLDVKLLPLGEYSYTRPFLMLFKPFDELFVDFKDFKVDAMENFIEEASIPAMLFMNSSGELADTFRSNFRKVAEQYRRDGISFLLGDAENTEGAFQYYGLRSDQVPLIIIQKKDGEKYMKPNLEPDQLAAWVNNFKDGKVSAFKKSEPIPTENNEAVKVVVGENFEDTILNSPKNVLLEFYAPWCGKCKKLASILDKIALSLKTDTNVVIAKMIVPSKKNKSLMAYSSSSSSRNSGYDVFTSFSGEDVRVTFLTHFLKELDRKMIIAFKDNEIERGHSIGPKLIKAIEDSRIAVIVFSKNYSSSSWCLNELLEIVKCKKQLEQIVIPIFYNLDPSDVRKQEGEFGESFEKTCKNRTKDEIQRWREALTNVANIAGYRTGKPNDEAKLVEEIANNVLDKLMKLTPSKDFDEFFGIEEHIKELSVLLCLESQEVRMVGIWGATGIGKTTIARALFNRLYRHFQGRVFIDRAFISKSMDIYSRANPDDYNLKLHLQEKFLSKLLDKKNLEINDLDAVKERLKHMKVLIFIDDLDDQVVLEALACQTQWFGYGSRIIVITKDKHLLRAYGIDHIYEVLLPSKDLAIKMFCRSAFRQNSPPNGFIELSYEVVQRAGSLPLGLNILGSYLRGRNKEVWMEMMPGLRNKLDGKIEKTLRVSYDGLDSKDDQTIFRHIACIFNFETCSDIKKLLADSGLNVTNSLINLVDKSLIRIKPKQKTVEMHCLLQETGREIVRAQSVDDPGKREFLVDGKDIYDVLDDCCGTKKVLGISLDIDEIDELHLHVDAFKGMRNLRFLKLYTNTKISEKEDKLLLPKEFNYLPNTLRLLSWQRFPMRCMPSEFFPKYLVKLIMPGSKLEKLWEGVMPLQCLKTINLFGSQNLKEFPDLSLATSLETLSLGYCLSLVEVPSTIGYLNKLTYLNMLGCHNLETLPADINLKSLSHLILNGCSRLKIFPALSTNISELTLNLLAVEKFPSNLHLENLVYLIIQGMTSVKLWDGVKVLTSLKTMDLRDSKNLKEIPDLTMASNLLILNLRECLSLVELPSSIRNLHNLTELDMSGCTNLETFPNDVNLQSLKRINLARCTRLKIFPDISTNILELDLSQTAIEEVPWWIENFSRLKHLLMGKCNMLEHVFLNISKLKHLKSVDFSDCGRLTKARWNDYLSPVGTEEDIYKLQVPDEASTSLPINCVQQVELIFINCYKLNQEALIRQQLLLKKMILLGEEVPLYFTHRTIGSSMVIPLLNTLFSQQCFRFKACAVVDPKFLFPARRHQINIQVCCRLKGTCGNYFDYTDQPHCFSASKTDNYVYIFDCCFPLKEVNAPLAELDYDHVDIQFHLYDNYNHHKLKGCGIRLIEDDESSDDDDLSSETDYSDEYEETDDSDLGNETDYSEEYEDRDSSDLGIETDYSEEYEDHDRSDLGDEYDYSEDNEDNDLGLETDRSEECQDSDVETKRKRSSKRMRVNF</sequence>
<dbReference type="SMART" id="SM00382">
    <property type="entry name" value="AAA"/>
    <property type="match status" value="1"/>
</dbReference>
<comment type="caution">
    <text evidence="16">The sequence shown here is derived from an EMBL/GenBank/DDBJ whole genome shotgun (WGS) entry which is preliminary data.</text>
</comment>
<proteinExistence type="inferred from homology"/>
<dbReference type="Pfam" id="PF00931">
    <property type="entry name" value="NB-ARC"/>
    <property type="match status" value="1"/>
</dbReference>
<feature type="compositionally biased region" description="Acidic residues" evidence="12">
    <location>
        <begin position="1535"/>
        <end position="1575"/>
    </location>
</feature>
<reference evidence="16 17" key="1">
    <citation type="submission" date="2020-12" db="EMBL/GenBank/DDBJ databases">
        <title>Concerted genomic and epigenomic changes stabilize Arabidopsis allopolyploids.</title>
        <authorList>
            <person name="Chen Z."/>
        </authorList>
    </citation>
    <scope>NUCLEOTIDE SEQUENCE [LARGE SCALE GENOMIC DNA]</scope>
    <source>
        <strain evidence="16">Allo738</strain>
        <tissue evidence="16">Leaf</tissue>
    </source>
</reference>
<evidence type="ECO:0000256" key="11">
    <source>
        <dbReference type="ARBA" id="ARBA00047304"/>
    </source>
</evidence>
<evidence type="ECO:0000259" key="14">
    <source>
        <dbReference type="PROSITE" id="PS50104"/>
    </source>
</evidence>
<dbReference type="InterPro" id="IPR017937">
    <property type="entry name" value="Thioredoxin_CS"/>
</dbReference>
<dbReference type="InterPro" id="IPR003593">
    <property type="entry name" value="AAA+_ATPase"/>
</dbReference>
<evidence type="ECO:0000256" key="4">
    <source>
        <dbReference type="ARBA" id="ARBA00022729"/>
    </source>
</evidence>
<dbReference type="InterPro" id="IPR000157">
    <property type="entry name" value="TIR_dom"/>
</dbReference>
<feature type="compositionally biased region" description="Basic residues" evidence="12">
    <location>
        <begin position="1630"/>
        <end position="1642"/>
    </location>
</feature>
<protein>
    <recommendedName>
        <fullName evidence="2">ADP-ribosyl cyclase/cyclic ADP-ribose hydrolase</fullName>
        <ecNumber evidence="2">3.2.2.6</ecNumber>
    </recommendedName>
</protein>
<evidence type="ECO:0000256" key="6">
    <source>
        <dbReference type="ARBA" id="ARBA00022801"/>
    </source>
</evidence>
<feature type="domain" description="Thioredoxin" evidence="15">
    <location>
        <begin position="11"/>
        <end position="130"/>
    </location>
</feature>
<dbReference type="PROSITE" id="PS50104">
    <property type="entry name" value="TIR"/>
    <property type="match status" value="1"/>
</dbReference>
<dbReference type="InterPro" id="IPR044974">
    <property type="entry name" value="Disease_R_plants"/>
</dbReference>
<name>A0A8T1Z1V8_9BRAS</name>
<keyword evidence="17" id="KW-1185">Reference proteome</keyword>
<keyword evidence="10" id="KW-0676">Redox-active center</keyword>
<dbReference type="InterPro" id="IPR002182">
    <property type="entry name" value="NB-ARC"/>
</dbReference>